<protein>
    <submittedName>
        <fullName evidence="1">Uncharacterized protein</fullName>
    </submittedName>
</protein>
<sequence>MPWPLATRRPLRRRAIRLQKRAASQCSQRRQHDRPVSGIIFGLACLIVPHCARLDLAAMNVDQKITKSHWIMLCSIGERRMNDPLTLIFF</sequence>
<evidence type="ECO:0000313" key="2">
    <source>
        <dbReference type="Proteomes" id="UP000004622"/>
    </source>
</evidence>
<name>I5C5B7_9HYPH</name>
<accession>I5C5B7</accession>
<dbReference type="EMBL" id="AJXZ01000006">
    <property type="protein sequence ID" value="EIM77019.1"/>
    <property type="molecule type" value="Genomic_DNA"/>
</dbReference>
<dbReference type="AlphaFoldDB" id="I5C5B7"/>
<organism evidence="1 2">
    <name type="scientific">Nitratireductor aquibiodomus RA22</name>
    <dbReference type="NCBI Taxonomy" id="1189611"/>
    <lineage>
        <taxon>Bacteria</taxon>
        <taxon>Pseudomonadati</taxon>
        <taxon>Pseudomonadota</taxon>
        <taxon>Alphaproteobacteria</taxon>
        <taxon>Hyphomicrobiales</taxon>
        <taxon>Phyllobacteriaceae</taxon>
        <taxon>Nitratireductor</taxon>
    </lineage>
</organism>
<proteinExistence type="predicted"/>
<comment type="caution">
    <text evidence="1">The sequence shown here is derived from an EMBL/GenBank/DDBJ whole genome shotgun (WGS) entry which is preliminary data.</text>
</comment>
<reference evidence="1 2" key="1">
    <citation type="journal article" date="2012" name="J. Bacteriol.">
        <title>Genome Sequence of Nitratireductor aquibiodomus Strain RA22.</title>
        <authorList>
            <person name="Singh A."/>
            <person name="Jangir P.K."/>
            <person name="Kumari C."/>
            <person name="Sharma R."/>
        </authorList>
    </citation>
    <scope>NUCLEOTIDE SEQUENCE [LARGE SCALE GENOMIC DNA]</scope>
    <source>
        <strain evidence="1 2">RA22</strain>
    </source>
</reference>
<dbReference type="Proteomes" id="UP000004622">
    <property type="component" value="Unassembled WGS sequence"/>
</dbReference>
<gene>
    <name evidence="1" type="ORF">A33O_04120</name>
</gene>
<evidence type="ECO:0000313" key="1">
    <source>
        <dbReference type="EMBL" id="EIM77019.1"/>
    </source>
</evidence>